<accession>A0ABV2BZQ4</accession>
<dbReference type="InterPro" id="IPR056823">
    <property type="entry name" value="TEN-like_YD-shell"/>
</dbReference>
<dbReference type="PANTHER" id="PTHR32305:SF15">
    <property type="entry name" value="PROTEIN RHSA-RELATED"/>
    <property type="match status" value="1"/>
</dbReference>
<evidence type="ECO:0000256" key="1">
    <source>
        <dbReference type="ARBA" id="ARBA00022737"/>
    </source>
</evidence>
<dbReference type="InterPro" id="IPR006530">
    <property type="entry name" value="YD"/>
</dbReference>
<gene>
    <name evidence="4" type="ORF">ABVT43_19960</name>
</gene>
<feature type="compositionally biased region" description="Polar residues" evidence="2">
    <location>
        <begin position="1049"/>
        <end position="1076"/>
    </location>
</feature>
<evidence type="ECO:0000259" key="3">
    <source>
        <dbReference type="Pfam" id="PF25023"/>
    </source>
</evidence>
<feature type="domain" description="Teneurin-like YD-shell" evidence="3">
    <location>
        <begin position="361"/>
        <end position="512"/>
    </location>
</feature>
<evidence type="ECO:0000313" key="4">
    <source>
        <dbReference type="EMBL" id="MET1257417.1"/>
    </source>
</evidence>
<evidence type="ECO:0000313" key="5">
    <source>
        <dbReference type="Proteomes" id="UP001548189"/>
    </source>
</evidence>
<feature type="non-terminal residue" evidence="4">
    <location>
        <position position="1"/>
    </location>
</feature>
<keyword evidence="1" id="KW-0677">Repeat</keyword>
<organism evidence="4 5">
    <name type="scientific">Aliikangiella maris</name>
    <dbReference type="NCBI Taxonomy" id="3162458"/>
    <lineage>
        <taxon>Bacteria</taxon>
        <taxon>Pseudomonadati</taxon>
        <taxon>Pseudomonadota</taxon>
        <taxon>Gammaproteobacteria</taxon>
        <taxon>Oceanospirillales</taxon>
        <taxon>Pleioneaceae</taxon>
        <taxon>Aliikangiella</taxon>
    </lineage>
</organism>
<dbReference type="Pfam" id="PF25023">
    <property type="entry name" value="TEN_YD-shell"/>
    <property type="match status" value="1"/>
</dbReference>
<reference evidence="4 5" key="1">
    <citation type="submission" date="2024-06" db="EMBL/GenBank/DDBJ databases">
        <authorList>
            <person name="Li F."/>
        </authorList>
    </citation>
    <scope>NUCLEOTIDE SEQUENCE [LARGE SCALE GENOMIC DNA]</scope>
    <source>
        <strain evidence="4 5">GXAS 311</strain>
    </source>
</reference>
<feature type="region of interest" description="Disordered" evidence="2">
    <location>
        <begin position="1108"/>
        <end position="1138"/>
    </location>
</feature>
<evidence type="ECO:0000256" key="2">
    <source>
        <dbReference type="SAM" id="MobiDB-lite"/>
    </source>
</evidence>
<dbReference type="InterPro" id="IPR022385">
    <property type="entry name" value="Rhs_assc_core"/>
</dbReference>
<dbReference type="InterPro" id="IPR050708">
    <property type="entry name" value="T6SS_VgrG/RHS"/>
</dbReference>
<dbReference type="Proteomes" id="UP001548189">
    <property type="component" value="Unassembled WGS sequence"/>
</dbReference>
<dbReference type="NCBIfam" id="TIGR01643">
    <property type="entry name" value="YD_repeat_2x"/>
    <property type="match status" value="1"/>
</dbReference>
<dbReference type="RefSeq" id="WP_353898001.1">
    <property type="nucleotide sequence ID" value="NZ_JBEVCJ010000063.1"/>
</dbReference>
<dbReference type="NCBIfam" id="TIGR03696">
    <property type="entry name" value="Rhs_assc_core"/>
    <property type="match status" value="1"/>
</dbReference>
<feature type="region of interest" description="Disordered" evidence="2">
    <location>
        <begin position="1040"/>
        <end position="1078"/>
    </location>
</feature>
<proteinExistence type="predicted"/>
<dbReference type="PANTHER" id="PTHR32305">
    <property type="match status" value="1"/>
</dbReference>
<sequence>KIDEFFFFQGRLNTYWVITGRVSTYNYGLNSDGSTTLLSQKVSTVGHTGNGTNILDGDYDDYGNVLKRRVITTTGFGDDQFGSLTQLITDVYDYSEVDEVSWWVKPKSHSVTSSGKTSAVMPPLPAGTIPTDLSGERKVTKYFLDWSNNRDLVKEKTSWSSSDGNGSLTVEYTYNSYGLPTKVVTNPPASETEEDNSRQVTTTYTKDGELEAADGYFVYQVTNHLGHKVTTNVAPEFGIPTKVVDTNNNKTVTEIDELGRVVSVQSDLAPKIYTRYAECNACANENVKFSVSTYQAGAPVVTEYKDILGRTWATASTAFDSSELVVQKVEYNRLGQVLFESVPRTLNSVDVDIAEGTHFNKYDILGRLTEKLIDNTLTGLTVKYSFSGYKTNITTNDFTMSRTYNGIGQLMQTTDADEGVTRYAYDALGNPIVLLDANLNPITAKYNARGQKLWVNDPNMGLKQFDYTIFGEVSKELDANADTIEYFYDALGRLKTRKINNAVEAQFTYDDCINGVGMLCQSVGLLNETMTKSIKYDQTSRPFRTVTEIGGEKFITTTRYDTNYGRPKSLTYPKTRLTLAFEYTANGYQSVIKNAANSHIYKKITEVDARGHMLSADLNNQLMSVSANYDVSTGQMLSTGAVTATAFQRHFISYTYDNYDNLHTQHTEWLDANNVNQSADETYYYDKLHRLDYTQLSGGNLVNYEYDSVGNITSKSDFASEYNYGSINRDVSNGFAGPNAVRGLLGHSGNYSYDLNGNLLSGGGKELTYNAFNKPTSIKKNNITSQFYYGPDLMRYKQVKSGAGISQETTIYIDKLFEQISQDGVVKYKNYIDDIAVFTRTESGGAVSDNVDYLHRDRLGSVVTVTDSDGKVIDNKSFDAFGKPRKISMEQILPATLTGVLSESNIIGGRLATTRGFTDHEHLDDAELIHMNGRVYDYNLGRFLSVDPVIQDPGNSQSMNPYSYIMNYPLSGTDPSGYESEKIEKTVKVVSSSAHSRIQRKSTVSVVGDKSNGTVKVTGKNGAHVKQVANKIKNEVSGFDGGGADIGGQQSVAQQGNGNNVVGSSPSQESDSNSKLGPSIKIADNCSASCEFKNLMDAQRKLDLEHNEKYKNNPFDPLDYSGEDNAESKKQNIRNPDSGSSKLKLEIKLAKFLEAVISSEGVDYKGILKSGGMEVKFGKDGEAYIKYGGKSFGMNELGATGFGLDALKVMSFKLKMTDSGKLEWGAKVKFFNGKVSAGLSGEFDFDPVGAARDGMVGRALQKHWDQIP</sequence>
<keyword evidence="5" id="KW-1185">Reference proteome</keyword>
<dbReference type="EMBL" id="JBEVCJ010000063">
    <property type="protein sequence ID" value="MET1257417.1"/>
    <property type="molecule type" value="Genomic_DNA"/>
</dbReference>
<name>A0ABV2BZQ4_9GAMM</name>
<dbReference type="Gene3D" id="2.180.10.10">
    <property type="entry name" value="RHS repeat-associated core"/>
    <property type="match status" value="1"/>
</dbReference>
<protein>
    <submittedName>
        <fullName evidence="4">RHS repeat-associated core domain-containing protein</fullName>
    </submittedName>
</protein>
<comment type="caution">
    <text evidence="4">The sequence shown here is derived from an EMBL/GenBank/DDBJ whole genome shotgun (WGS) entry which is preliminary data.</text>
</comment>